<keyword evidence="1" id="KW-1133">Transmembrane helix</keyword>
<proteinExistence type="predicted"/>
<keyword evidence="3" id="KW-1185">Reference proteome</keyword>
<evidence type="ECO:0000313" key="2">
    <source>
        <dbReference type="EMBL" id="GIX89892.1"/>
    </source>
</evidence>
<evidence type="ECO:0000256" key="1">
    <source>
        <dbReference type="SAM" id="Phobius"/>
    </source>
</evidence>
<keyword evidence="1" id="KW-0812">Transmembrane</keyword>
<name>A0AAV4P3V9_CAEEX</name>
<dbReference type="Proteomes" id="UP001054945">
    <property type="component" value="Unassembled WGS sequence"/>
</dbReference>
<accession>A0AAV4P3V9</accession>
<dbReference type="AlphaFoldDB" id="A0AAV4P3V9"/>
<dbReference type="EMBL" id="BPLR01021460">
    <property type="protein sequence ID" value="GIX89892.1"/>
    <property type="molecule type" value="Genomic_DNA"/>
</dbReference>
<gene>
    <name evidence="2" type="ORF">CEXT_346691</name>
</gene>
<feature type="transmembrane region" description="Helical" evidence="1">
    <location>
        <begin position="20"/>
        <end position="44"/>
    </location>
</feature>
<protein>
    <recommendedName>
        <fullName evidence="4">Transmembrane protein</fullName>
    </recommendedName>
</protein>
<evidence type="ECO:0000313" key="3">
    <source>
        <dbReference type="Proteomes" id="UP001054945"/>
    </source>
</evidence>
<feature type="transmembrane region" description="Helical" evidence="1">
    <location>
        <begin position="64"/>
        <end position="90"/>
    </location>
</feature>
<comment type="caution">
    <text evidence="2">The sequence shown here is derived from an EMBL/GenBank/DDBJ whole genome shotgun (WGS) entry which is preliminary data.</text>
</comment>
<keyword evidence="1" id="KW-0472">Membrane</keyword>
<organism evidence="2 3">
    <name type="scientific">Caerostris extrusa</name>
    <name type="common">Bark spider</name>
    <name type="synonym">Caerostris bankana</name>
    <dbReference type="NCBI Taxonomy" id="172846"/>
    <lineage>
        <taxon>Eukaryota</taxon>
        <taxon>Metazoa</taxon>
        <taxon>Ecdysozoa</taxon>
        <taxon>Arthropoda</taxon>
        <taxon>Chelicerata</taxon>
        <taxon>Arachnida</taxon>
        <taxon>Araneae</taxon>
        <taxon>Araneomorphae</taxon>
        <taxon>Entelegynae</taxon>
        <taxon>Araneoidea</taxon>
        <taxon>Araneidae</taxon>
        <taxon>Caerostris</taxon>
    </lineage>
</organism>
<sequence>MRGSRQIQPVFSESRFGDTWATVFLCLGLLFTTFSYSSVFTLPLPGLGPRIFFLHLLEHKVKRYFFVVAVVVVFPLIFFPISSLPLPYIFRDTSASVEDKSRFAIRVLFHRPEKFSEAAALEERGASCADENAWPERGGSSGDKWWLQDAASSRIYLDIGPD</sequence>
<reference evidence="2 3" key="1">
    <citation type="submission" date="2021-06" db="EMBL/GenBank/DDBJ databases">
        <title>Caerostris extrusa draft genome.</title>
        <authorList>
            <person name="Kono N."/>
            <person name="Arakawa K."/>
        </authorList>
    </citation>
    <scope>NUCLEOTIDE SEQUENCE [LARGE SCALE GENOMIC DNA]</scope>
</reference>
<evidence type="ECO:0008006" key="4">
    <source>
        <dbReference type="Google" id="ProtNLM"/>
    </source>
</evidence>